<feature type="transmembrane region" description="Helical" evidence="2">
    <location>
        <begin position="20"/>
        <end position="43"/>
    </location>
</feature>
<proteinExistence type="predicted"/>
<reference evidence="3" key="1">
    <citation type="submission" date="2021-01" db="EMBL/GenBank/DDBJ databases">
        <authorList>
            <consortium name="Genoscope - CEA"/>
            <person name="William W."/>
        </authorList>
    </citation>
    <scope>NUCLEOTIDE SEQUENCE</scope>
</reference>
<gene>
    <name evidence="3" type="ORF">DARMORV10_C06P02060.1</name>
</gene>
<name>A0A816PVY4_BRANA</name>
<dbReference type="EMBL" id="HG994370">
    <property type="protein sequence ID" value="CAF2054054.1"/>
    <property type="molecule type" value="Genomic_DNA"/>
</dbReference>
<evidence type="ECO:0000256" key="2">
    <source>
        <dbReference type="SAM" id="Phobius"/>
    </source>
</evidence>
<dbReference type="PANTHER" id="PTHR48017">
    <property type="entry name" value="OS05G0424000 PROTEIN-RELATED"/>
    <property type="match status" value="1"/>
</dbReference>
<sequence>MVWVLSVSQQRPDTISYEPLSMPSVSGSIFYVLSALGIIAFAFRGHNLVLEIQVKSLYNLFLFIYICSIELVHSTFTTFLLAATFLLVLANKPNQQALFNLGQIRFQSFSVVSRFYIGISLPFLSSLASLLGGLTLSVTFAYPCFTWVLIKKPTNYSFSGYFHWVLGCLGVAFSLTLSIGDIWSMVKLKFFSPKVKLMFKVSGFFLL</sequence>
<keyword evidence="2" id="KW-0812">Transmembrane</keyword>
<evidence type="ECO:0000313" key="3">
    <source>
        <dbReference type="EMBL" id="CAF2054054.1"/>
    </source>
</evidence>
<feature type="transmembrane region" description="Helical" evidence="2">
    <location>
        <begin position="161"/>
        <end position="186"/>
    </location>
</feature>
<evidence type="ECO:0000256" key="1">
    <source>
        <dbReference type="ARBA" id="ARBA00022448"/>
    </source>
</evidence>
<dbReference type="AlphaFoldDB" id="A0A816PVY4"/>
<feature type="transmembrane region" description="Helical" evidence="2">
    <location>
        <begin position="63"/>
        <end position="90"/>
    </location>
</feature>
<keyword evidence="1" id="KW-0813">Transport</keyword>
<protein>
    <submittedName>
        <fullName evidence="3">(rape) hypothetical protein</fullName>
    </submittedName>
</protein>
<feature type="transmembrane region" description="Helical" evidence="2">
    <location>
        <begin position="111"/>
        <end position="141"/>
    </location>
</feature>
<dbReference type="Proteomes" id="UP001295469">
    <property type="component" value="Chromosome C06"/>
</dbReference>
<keyword evidence="2" id="KW-0472">Membrane</keyword>
<organism evidence="3">
    <name type="scientific">Brassica napus</name>
    <name type="common">Rape</name>
    <dbReference type="NCBI Taxonomy" id="3708"/>
    <lineage>
        <taxon>Eukaryota</taxon>
        <taxon>Viridiplantae</taxon>
        <taxon>Streptophyta</taxon>
        <taxon>Embryophyta</taxon>
        <taxon>Tracheophyta</taxon>
        <taxon>Spermatophyta</taxon>
        <taxon>Magnoliopsida</taxon>
        <taxon>eudicotyledons</taxon>
        <taxon>Gunneridae</taxon>
        <taxon>Pentapetalae</taxon>
        <taxon>rosids</taxon>
        <taxon>malvids</taxon>
        <taxon>Brassicales</taxon>
        <taxon>Brassicaceae</taxon>
        <taxon>Brassiceae</taxon>
        <taxon>Brassica</taxon>
    </lineage>
</organism>
<accession>A0A816PVY4</accession>
<keyword evidence="2" id="KW-1133">Transmembrane helix</keyword>